<comment type="caution">
    <text evidence="1">The sequence shown here is derived from an EMBL/GenBank/DDBJ whole genome shotgun (WGS) entry which is preliminary data.</text>
</comment>
<gene>
    <name evidence="1" type="ORF">GCM10008018_14000</name>
</gene>
<protein>
    <recommendedName>
        <fullName evidence="3">DUF1800 domain-containing protein</fullName>
    </recommendedName>
</protein>
<evidence type="ECO:0000313" key="1">
    <source>
        <dbReference type="EMBL" id="GGI45813.1"/>
    </source>
</evidence>
<evidence type="ECO:0000313" key="2">
    <source>
        <dbReference type="Proteomes" id="UP000615455"/>
    </source>
</evidence>
<evidence type="ECO:0008006" key="3">
    <source>
        <dbReference type="Google" id="ProtNLM"/>
    </source>
</evidence>
<dbReference type="InterPro" id="IPR014917">
    <property type="entry name" value="DUF1800"/>
</dbReference>
<proteinExistence type="predicted"/>
<sequence length="440" mass="50258">MGMTYEDAVHLLHRASFGGTPEEFTACIQLGRQESVRRLLSGISLTDKPEALVNFNLMTREGRPGGKRPLTASRIYDQQQYWLYLMVNTQAPLVEKMTLFWHGHFATAFYKVDDMLPMYQQNVLFRQYALGNFKELVQKIGKDPAMMFWLDMNRSKKEAPNENYSRELMELFTLGIGHYSEQDVKELARAFTGWRIINSQASFNANWYDPGVKTLLGTTGNLGYTEAVEIILKQQAYPIFLATKLLKFFATANPPSFWIELVANSIRTKNTIGEVLQELFNSNEFYKQRYRKRLFKSPTEYVVSTFRALGLTINEHNSYLPAKSMGQELYNPPDVSGWDGGDSWLNSDRMVGRHQFASMIARSMSDSKLNSSEFKPAQPSNPDDWLAMWCKRFGIGELSPSTKTSLRSYANDTVVNSSQPITGMRGLMQLVLMSPESQMK</sequence>
<dbReference type="Pfam" id="PF08811">
    <property type="entry name" value="DUF1800"/>
    <property type="match status" value="1"/>
</dbReference>
<dbReference type="RefSeq" id="WP_189009640.1">
    <property type="nucleotide sequence ID" value="NZ_BMHE01000005.1"/>
</dbReference>
<name>A0ABQ2BRE2_9BACL</name>
<organism evidence="1 2">
    <name type="scientific">Paenibacillus marchantiophytorum</name>
    <dbReference type="NCBI Taxonomy" id="1619310"/>
    <lineage>
        <taxon>Bacteria</taxon>
        <taxon>Bacillati</taxon>
        <taxon>Bacillota</taxon>
        <taxon>Bacilli</taxon>
        <taxon>Bacillales</taxon>
        <taxon>Paenibacillaceae</taxon>
        <taxon>Paenibacillus</taxon>
    </lineage>
</organism>
<dbReference type="EMBL" id="BMHE01000005">
    <property type="protein sequence ID" value="GGI45813.1"/>
    <property type="molecule type" value="Genomic_DNA"/>
</dbReference>
<keyword evidence="2" id="KW-1185">Reference proteome</keyword>
<reference evidence="2" key="1">
    <citation type="journal article" date="2019" name="Int. J. Syst. Evol. Microbiol.">
        <title>The Global Catalogue of Microorganisms (GCM) 10K type strain sequencing project: providing services to taxonomists for standard genome sequencing and annotation.</title>
        <authorList>
            <consortium name="The Broad Institute Genomics Platform"/>
            <consortium name="The Broad Institute Genome Sequencing Center for Infectious Disease"/>
            <person name="Wu L."/>
            <person name="Ma J."/>
        </authorList>
    </citation>
    <scope>NUCLEOTIDE SEQUENCE [LARGE SCALE GENOMIC DNA]</scope>
    <source>
        <strain evidence="2">CGMCC 1.15043</strain>
    </source>
</reference>
<accession>A0ABQ2BRE2</accession>
<dbReference type="Proteomes" id="UP000615455">
    <property type="component" value="Unassembled WGS sequence"/>
</dbReference>